<accession>A0A641AM30</accession>
<comment type="caution">
    <text evidence="2">The sequence shown here is derived from an EMBL/GenBank/DDBJ whole genome shotgun (WGS) entry which is preliminary data.</text>
</comment>
<name>A0A641AM30_9ACTN</name>
<dbReference type="InterPro" id="IPR049427">
    <property type="entry name" value="Acyl-ACP_TE_C"/>
</dbReference>
<gene>
    <name evidence="2" type="ORF">ESP62_008130</name>
</gene>
<proteinExistence type="predicted"/>
<sequence>MHEHAFPMRWADLDSLNHVNNVVYLDYAAEARAILVDDGVIAADDTISTVSIRFVRPLLLGSRDVVVRSELTDGVLTQQITADGVAPVFAVVTVEYVDADLPSRVVPGGELPVLPVRVRRSDLDAAGAVRPAKLFELLQEVRVLNISRRLDTIAAGSVVVGTASVTHVRPITWRAEPYEATVWVSRVGRGSFDLHCQISDGATLLADSSTAMVGFDPHTQSSRPLGEAERAQLEALVPS</sequence>
<evidence type="ECO:0000259" key="1">
    <source>
        <dbReference type="Pfam" id="PF20791"/>
    </source>
</evidence>
<evidence type="ECO:0000313" key="3">
    <source>
        <dbReference type="Proteomes" id="UP001515100"/>
    </source>
</evidence>
<dbReference type="CDD" id="cd00586">
    <property type="entry name" value="4HBT"/>
    <property type="match status" value="1"/>
</dbReference>
<reference evidence="2" key="1">
    <citation type="submission" date="2019-09" db="EMBL/GenBank/DDBJ databases">
        <authorList>
            <person name="Li J."/>
        </authorList>
    </citation>
    <scope>NUCLEOTIDE SEQUENCE [LARGE SCALE GENOMIC DNA]</scope>
    <source>
        <strain evidence="2">NRBC 14897</strain>
    </source>
</reference>
<dbReference type="Pfam" id="PF13279">
    <property type="entry name" value="4HBT_2"/>
    <property type="match status" value="1"/>
</dbReference>
<dbReference type="EMBL" id="SDPP02000002">
    <property type="protein sequence ID" value="KAA1378328.1"/>
    <property type="molecule type" value="Genomic_DNA"/>
</dbReference>
<dbReference type="AlphaFoldDB" id="A0A641AM30"/>
<dbReference type="Gene3D" id="3.10.129.10">
    <property type="entry name" value="Hotdog Thioesterase"/>
    <property type="match status" value="2"/>
</dbReference>
<keyword evidence="3" id="KW-1185">Reference proteome</keyword>
<evidence type="ECO:0000313" key="2">
    <source>
        <dbReference type="EMBL" id="KAA1378328.1"/>
    </source>
</evidence>
<organism evidence="2 3">
    <name type="scientific">Aeromicrobium fastidiosum</name>
    <dbReference type="NCBI Taxonomy" id="52699"/>
    <lineage>
        <taxon>Bacteria</taxon>
        <taxon>Bacillati</taxon>
        <taxon>Actinomycetota</taxon>
        <taxon>Actinomycetes</taxon>
        <taxon>Propionibacteriales</taxon>
        <taxon>Nocardioidaceae</taxon>
        <taxon>Aeromicrobium</taxon>
    </lineage>
</organism>
<dbReference type="RefSeq" id="WP_129182879.1">
    <property type="nucleotide sequence ID" value="NZ_JAGIOG010000001.1"/>
</dbReference>
<dbReference type="SUPFAM" id="SSF54637">
    <property type="entry name" value="Thioesterase/thiol ester dehydrase-isomerase"/>
    <property type="match status" value="2"/>
</dbReference>
<dbReference type="InterPro" id="IPR029069">
    <property type="entry name" value="HotDog_dom_sf"/>
</dbReference>
<dbReference type="Pfam" id="PF20791">
    <property type="entry name" value="Acyl-ACP_TE_C"/>
    <property type="match status" value="1"/>
</dbReference>
<protein>
    <recommendedName>
        <fullName evidence="1">Acyl-ACP thioesterase-like C-terminal domain-containing protein</fullName>
    </recommendedName>
</protein>
<dbReference type="OrthoDB" id="9799036at2"/>
<feature type="domain" description="Acyl-ACP thioesterase-like C-terminal" evidence="1">
    <location>
        <begin position="3"/>
        <end position="61"/>
    </location>
</feature>
<dbReference type="Proteomes" id="UP001515100">
    <property type="component" value="Unassembled WGS sequence"/>
</dbReference>